<organism evidence="2">
    <name type="scientific">Enterobacteria phage T7.1</name>
    <dbReference type="NCBI Taxonomy" id="338882"/>
    <lineage>
        <taxon>Viruses</taxon>
        <taxon>Duplodnaviria</taxon>
        <taxon>Heunggongvirae</taxon>
        <taxon>Uroviricota</taxon>
        <taxon>Caudoviricetes</taxon>
        <taxon>Autographivirales</taxon>
        <taxon>Autotranscriptaviridae</taxon>
        <taxon>Studiervirinae</taxon>
        <taxon>Teseptimavirus</taxon>
        <taxon>Teseptimavirus T7</taxon>
    </lineage>
</organism>
<keyword evidence="1" id="KW-0472">Membrane</keyword>
<keyword evidence="1" id="KW-0812">Transmembrane</keyword>
<sequence>MFKKVGKFLAALAAILTLAYILAVYPQVALVVVGACYLAAVCACVWSIVNW</sequence>
<keyword evidence="1" id="KW-1133">Transmembrane helix</keyword>
<evidence type="ECO:0000313" key="2">
    <source>
        <dbReference type="EMBL" id="AAZ32829.1"/>
    </source>
</evidence>
<reference evidence="2" key="1">
    <citation type="journal article" date="2005" name="Mol. Syst. Biol.">
        <title>Refactoring bacteriophage T7.</title>
        <authorList>
            <person name="Chan L.Y."/>
            <person name="Kosuri S."/>
            <person name="Endy D."/>
        </authorList>
    </citation>
    <scope>NUCLEOTIDE SEQUENCE</scope>
</reference>
<dbReference type="Pfam" id="PF17552">
    <property type="entry name" value="DUF5464"/>
    <property type="match status" value="1"/>
</dbReference>
<feature type="transmembrane region" description="Helical" evidence="1">
    <location>
        <begin position="29"/>
        <end position="49"/>
    </location>
</feature>
<accession>Q3V7E1</accession>
<dbReference type="EMBL" id="DQ100054">
    <property type="protein sequence ID" value="AAZ32829.1"/>
    <property type="molecule type" value="Genomic_DNA"/>
</dbReference>
<protein>
    <submittedName>
        <fullName evidence="2">Protein 1.4</fullName>
    </submittedName>
</protein>
<name>Q3V7E1_BPT7</name>
<proteinExistence type="predicted"/>
<reference evidence="2" key="2">
    <citation type="submission" date="2005-06" db="EMBL/GenBank/DDBJ databases">
        <authorList>
            <person name="Chan L."/>
            <person name="Kosuri S."/>
            <person name="Endy D."/>
        </authorList>
    </citation>
    <scope>NUCLEOTIDE SEQUENCE</scope>
</reference>
<evidence type="ECO:0000256" key="1">
    <source>
        <dbReference type="SAM" id="Phobius"/>
    </source>
</evidence>
<dbReference type="InterPro" id="IPR035180">
    <property type="entry name" value="DUF5464"/>
</dbReference>